<dbReference type="AlphaFoldDB" id="A0A2I0UBH7"/>
<keyword evidence="3" id="KW-1185">Reference proteome</keyword>
<sequence length="168" mass="18915">MLTLIHRKGQNDDLGNYRSVILTSVLGKAMEQIILRATMQPMRDNQAIRPSHHGFMTGRSCLTNLISFYDKATHLVHEGKAMDVFYLDFSKAFDTISHSILLEKLTAHGLDGCTLRWVKNWLERQAQRVVVNGTKSSWRLVTSGVLQGSVSGPVLFNIFINDLDKGIE</sequence>
<dbReference type="GO" id="GO:0003964">
    <property type="term" value="F:RNA-directed DNA polymerase activity"/>
    <property type="evidence" value="ECO:0007669"/>
    <property type="project" value="UniProtKB-KW"/>
</dbReference>
<organism evidence="2 3">
    <name type="scientific">Limosa lapponica baueri</name>
    <dbReference type="NCBI Taxonomy" id="1758121"/>
    <lineage>
        <taxon>Eukaryota</taxon>
        <taxon>Metazoa</taxon>
        <taxon>Chordata</taxon>
        <taxon>Craniata</taxon>
        <taxon>Vertebrata</taxon>
        <taxon>Euteleostomi</taxon>
        <taxon>Archelosauria</taxon>
        <taxon>Archosauria</taxon>
        <taxon>Dinosauria</taxon>
        <taxon>Saurischia</taxon>
        <taxon>Theropoda</taxon>
        <taxon>Coelurosauria</taxon>
        <taxon>Aves</taxon>
        <taxon>Neognathae</taxon>
        <taxon>Neoaves</taxon>
        <taxon>Charadriiformes</taxon>
        <taxon>Scolopacidae</taxon>
        <taxon>Limosa</taxon>
    </lineage>
</organism>
<dbReference type="InterPro" id="IPR000477">
    <property type="entry name" value="RT_dom"/>
</dbReference>
<dbReference type="Pfam" id="PF00078">
    <property type="entry name" value="RVT_1"/>
    <property type="match status" value="1"/>
</dbReference>
<keyword evidence="2" id="KW-0808">Transferase</keyword>
<reference evidence="3" key="2">
    <citation type="submission" date="2017-12" db="EMBL/GenBank/DDBJ databases">
        <title>Genome sequence of the Bar-tailed Godwit (Limosa lapponica baueri).</title>
        <authorList>
            <person name="Lima N.C.B."/>
            <person name="Parody-Merino A.M."/>
            <person name="Battley P.F."/>
            <person name="Fidler A.E."/>
            <person name="Prosdocimi F."/>
        </authorList>
    </citation>
    <scope>NUCLEOTIDE SEQUENCE [LARGE SCALE GENOMIC DNA]</scope>
</reference>
<evidence type="ECO:0000313" key="2">
    <source>
        <dbReference type="EMBL" id="PKU43410.1"/>
    </source>
</evidence>
<evidence type="ECO:0000259" key="1">
    <source>
        <dbReference type="PROSITE" id="PS50878"/>
    </source>
</evidence>
<dbReference type="PANTHER" id="PTHR33332">
    <property type="entry name" value="REVERSE TRANSCRIPTASE DOMAIN-CONTAINING PROTEIN"/>
    <property type="match status" value="1"/>
</dbReference>
<name>A0A2I0UBH7_LIMLA</name>
<dbReference type="OrthoDB" id="416454at2759"/>
<feature type="domain" description="Reverse transcriptase" evidence="1">
    <location>
        <begin position="1"/>
        <end position="168"/>
    </location>
</feature>
<accession>A0A2I0UBH7</accession>
<dbReference type="InterPro" id="IPR043502">
    <property type="entry name" value="DNA/RNA_pol_sf"/>
</dbReference>
<keyword evidence="2" id="KW-0548">Nucleotidyltransferase</keyword>
<reference evidence="3" key="1">
    <citation type="submission" date="2017-11" db="EMBL/GenBank/DDBJ databases">
        <authorList>
            <person name="Lima N.C."/>
            <person name="Parody-Merino A.M."/>
            <person name="Battley P.F."/>
            <person name="Fidler A.E."/>
            <person name="Prosdocimi F."/>
        </authorList>
    </citation>
    <scope>NUCLEOTIDE SEQUENCE [LARGE SCALE GENOMIC DNA]</scope>
</reference>
<dbReference type="EMBL" id="KZ505906">
    <property type="protein sequence ID" value="PKU43410.1"/>
    <property type="molecule type" value="Genomic_DNA"/>
</dbReference>
<dbReference type="PROSITE" id="PS50878">
    <property type="entry name" value="RT_POL"/>
    <property type="match status" value="1"/>
</dbReference>
<evidence type="ECO:0000313" key="3">
    <source>
        <dbReference type="Proteomes" id="UP000233556"/>
    </source>
</evidence>
<keyword evidence="2" id="KW-0695">RNA-directed DNA polymerase</keyword>
<dbReference type="SUPFAM" id="SSF56672">
    <property type="entry name" value="DNA/RNA polymerases"/>
    <property type="match status" value="1"/>
</dbReference>
<dbReference type="Proteomes" id="UP000233556">
    <property type="component" value="Unassembled WGS sequence"/>
</dbReference>
<proteinExistence type="predicted"/>
<gene>
    <name evidence="2" type="ORF">llap_6294</name>
</gene>
<protein>
    <submittedName>
        <fullName evidence="2">Rna-directed dna polymerase from mobile element jockey-like</fullName>
    </submittedName>
</protein>